<evidence type="ECO:0000313" key="4">
    <source>
        <dbReference type="Proteomes" id="UP000029989"/>
    </source>
</evidence>
<evidence type="ECO:0000256" key="1">
    <source>
        <dbReference type="SAM" id="Phobius"/>
    </source>
</evidence>
<organism evidence="3 4">
    <name type="scientific">Lysobacter arseniciresistens ZS79</name>
    <dbReference type="NCBI Taxonomy" id="913325"/>
    <lineage>
        <taxon>Bacteria</taxon>
        <taxon>Pseudomonadati</taxon>
        <taxon>Pseudomonadota</taxon>
        <taxon>Gammaproteobacteria</taxon>
        <taxon>Lysobacterales</taxon>
        <taxon>Lysobacteraceae</taxon>
        <taxon>Novilysobacter</taxon>
    </lineage>
</organism>
<accession>A0A0A0F316</accession>
<feature type="transmembrane region" description="Helical" evidence="1">
    <location>
        <begin position="168"/>
        <end position="186"/>
    </location>
</feature>
<sequence>MAEPAANPPLDAGSRRWVLAAAAACLLPLLLQLPRQLAIVIATVAMLVALAAWRRPLHGLLRLVLALGLLGAVMAMSGFGFGRDTGCAVLAAMLAVKPSETATLRDARSLLGFALFAPFGTFLLDQGPLALVLGLAGAVLALCALQRLADQESGDAVATGPARRLSGVGRLLAIGLPLALAAFWLFPRLGSPLWGVPERSMARTGLSGEMSPGQWIDLIADDTPALRVRFFGATPPTSQMYWRGPVLWNFDGRTWSQSRWLGGLPPAEVQHGAVRWDYEVEVEPTDRRQFVSLELPLEAPDGARLNHAHEIHAARPLNSLTRWRMQSSPPVAYEPELRPALRRIALALPDGFNPRTQALARQWRIDAGGDDTAIVRRALDWITAEFAYTLTTPLPGRHAVDEFLFDQQAGFCEHYSSAFVVLMRGAGIPARVVTGYVGGYRNPLGDYWLVRRSDAHAWAEVWLEGRGWVRVDPTAAVAPERIYDTLDDRRPGAGLLGEAFGGALGGNLFDYTDWLRRGWNDFVLGFDADRQARMLRPLGIDRLDGVRLGLLFALAALLALLWMVWLSRRGERQPDPVLRAWHALGRRYRAIGLEREPHEPALDWADRVARVRPLAGDELRRLSQRFSDWRYAGKHPADARVRRALIRDLRRHRPQ</sequence>
<proteinExistence type="predicted"/>
<feature type="transmembrane region" description="Helical" evidence="1">
    <location>
        <begin position="36"/>
        <end position="53"/>
    </location>
</feature>
<dbReference type="eggNOG" id="COG1305">
    <property type="taxonomic scope" value="Bacteria"/>
</dbReference>
<dbReference type="Pfam" id="PF01841">
    <property type="entry name" value="Transglut_core"/>
    <property type="match status" value="1"/>
</dbReference>
<dbReference type="AlphaFoldDB" id="A0A0A0F316"/>
<dbReference type="SUPFAM" id="SSF54001">
    <property type="entry name" value="Cysteine proteinases"/>
    <property type="match status" value="1"/>
</dbReference>
<gene>
    <name evidence="3" type="ORF">N799_05650</name>
</gene>
<evidence type="ECO:0000259" key="2">
    <source>
        <dbReference type="SMART" id="SM00460"/>
    </source>
</evidence>
<dbReference type="PANTHER" id="PTHR42736:SF1">
    <property type="entry name" value="PROTEIN-GLUTAMINE GAMMA-GLUTAMYLTRANSFERASE"/>
    <property type="match status" value="1"/>
</dbReference>
<dbReference type="SMART" id="SM00460">
    <property type="entry name" value="TGc"/>
    <property type="match status" value="1"/>
</dbReference>
<keyword evidence="4" id="KW-1185">Reference proteome</keyword>
<dbReference type="OrthoDB" id="9804872at2"/>
<dbReference type="InterPro" id="IPR052901">
    <property type="entry name" value="Bact_TGase-like"/>
</dbReference>
<evidence type="ECO:0000313" key="3">
    <source>
        <dbReference type="EMBL" id="KGM57541.1"/>
    </source>
</evidence>
<reference evidence="3 4" key="1">
    <citation type="journal article" date="2015" name="Stand. Genomic Sci.">
        <title>Genomic information of the arsenic-resistant bacterium Lysobacter arseniciresistens type strain ZS79(T) and comparison of Lysobacter draft genomes.</title>
        <authorList>
            <person name="Liu L."/>
            <person name="Zhang S."/>
            <person name="Luo M."/>
            <person name="Wang G."/>
        </authorList>
    </citation>
    <scope>NUCLEOTIDE SEQUENCE [LARGE SCALE GENOMIC DNA]</scope>
    <source>
        <strain evidence="3 4">ZS79</strain>
    </source>
</reference>
<dbReference type="STRING" id="913325.N799_05650"/>
<feature type="transmembrane region" description="Helical" evidence="1">
    <location>
        <begin position="60"/>
        <end position="81"/>
    </location>
</feature>
<dbReference type="InterPro" id="IPR038765">
    <property type="entry name" value="Papain-like_cys_pep_sf"/>
</dbReference>
<dbReference type="InterPro" id="IPR002931">
    <property type="entry name" value="Transglutaminase-like"/>
</dbReference>
<dbReference type="Gene3D" id="3.10.620.30">
    <property type="match status" value="1"/>
</dbReference>
<dbReference type="InterPro" id="IPR025403">
    <property type="entry name" value="TgpA-like_C"/>
</dbReference>
<dbReference type="Pfam" id="PF11992">
    <property type="entry name" value="TgpA_N"/>
    <property type="match status" value="1"/>
</dbReference>
<feature type="transmembrane region" description="Helical" evidence="1">
    <location>
        <begin position="129"/>
        <end position="148"/>
    </location>
</feature>
<dbReference type="InterPro" id="IPR021878">
    <property type="entry name" value="TgpA_N"/>
</dbReference>
<dbReference type="EMBL" id="AVPT01000002">
    <property type="protein sequence ID" value="KGM57541.1"/>
    <property type="molecule type" value="Genomic_DNA"/>
</dbReference>
<dbReference type="PANTHER" id="PTHR42736">
    <property type="entry name" value="PROTEIN-GLUTAMINE GAMMA-GLUTAMYLTRANSFERASE"/>
    <property type="match status" value="1"/>
</dbReference>
<dbReference type="Pfam" id="PF13559">
    <property type="entry name" value="DUF4129"/>
    <property type="match status" value="1"/>
</dbReference>
<keyword evidence="1" id="KW-1133">Transmembrane helix</keyword>
<protein>
    <submittedName>
        <fullName evidence="3">Membrane protein</fullName>
    </submittedName>
</protein>
<name>A0A0A0F316_9GAMM</name>
<feature type="domain" description="Transglutaminase-like" evidence="2">
    <location>
        <begin position="404"/>
        <end position="475"/>
    </location>
</feature>
<feature type="transmembrane region" description="Helical" evidence="1">
    <location>
        <begin position="545"/>
        <end position="565"/>
    </location>
</feature>
<dbReference type="RefSeq" id="WP_036207034.1">
    <property type="nucleotide sequence ID" value="NZ_AVPT01000002.1"/>
</dbReference>
<comment type="caution">
    <text evidence="3">The sequence shown here is derived from an EMBL/GenBank/DDBJ whole genome shotgun (WGS) entry which is preliminary data.</text>
</comment>
<keyword evidence="1" id="KW-0472">Membrane</keyword>
<dbReference type="Proteomes" id="UP000029989">
    <property type="component" value="Unassembled WGS sequence"/>
</dbReference>
<keyword evidence="1" id="KW-0812">Transmembrane</keyword>